<keyword evidence="1" id="KW-0732">Signal</keyword>
<reference evidence="2 3" key="1">
    <citation type="journal article" date="2011" name="Genome Biol.">
        <title>Genome sequence of the insect pathogenic fungus Cordyceps militaris, a valued traditional Chinese medicine.</title>
        <authorList>
            <person name="Zheng P."/>
            <person name="Xia Y."/>
            <person name="Xiao G."/>
            <person name="Xiong C."/>
            <person name="Hu X."/>
            <person name="Zhang S."/>
            <person name="Zheng H."/>
            <person name="Huang Y."/>
            <person name="Zhou Y."/>
            <person name="Wang S."/>
            <person name="Zhao G.P."/>
            <person name="Liu X."/>
            <person name="St Leger R.J."/>
            <person name="Wang C."/>
        </authorList>
    </citation>
    <scope>NUCLEOTIDE SEQUENCE [LARGE SCALE GENOMIC DNA]</scope>
    <source>
        <strain evidence="2 3">CM01</strain>
    </source>
</reference>
<dbReference type="HOGENOM" id="CLU_2426953_0_0_1"/>
<feature type="signal peptide" evidence="1">
    <location>
        <begin position="1"/>
        <end position="27"/>
    </location>
</feature>
<name>G3JPD0_CORMM</name>
<evidence type="ECO:0000313" key="3">
    <source>
        <dbReference type="Proteomes" id="UP000001610"/>
    </source>
</evidence>
<protein>
    <submittedName>
        <fullName evidence="2">Uncharacterized protein</fullName>
    </submittedName>
</protein>
<dbReference type="AlphaFoldDB" id="G3JPD0"/>
<dbReference type="InParanoid" id="G3JPD0"/>
<dbReference type="Proteomes" id="UP000001610">
    <property type="component" value="Unassembled WGS sequence"/>
</dbReference>
<dbReference type="KEGG" id="cmt:CCM_07992"/>
<proteinExistence type="predicted"/>
<organism evidence="2 3">
    <name type="scientific">Cordyceps militaris (strain CM01)</name>
    <name type="common">Caterpillar fungus</name>
    <dbReference type="NCBI Taxonomy" id="983644"/>
    <lineage>
        <taxon>Eukaryota</taxon>
        <taxon>Fungi</taxon>
        <taxon>Dikarya</taxon>
        <taxon>Ascomycota</taxon>
        <taxon>Pezizomycotina</taxon>
        <taxon>Sordariomycetes</taxon>
        <taxon>Hypocreomycetidae</taxon>
        <taxon>Hypocreales</taxon>
        <taxon>Cordycipitaceae</taxon>
        <taxon>Cordyceps</taxon>
    </lineage>
</organism>
<dbReference type="GeneID" id="18170002"/>
<evidence type="ECO:0000313" key="2">
    <source>
        <dbReference type="EMBL" id="EGX89740.1"/>
    </source>
</evidence>
<dbReference type="VEuPathDB" id="FungiDB:CCM_07992"/>
<dbReference type="RefSeq" id="XP_006673195.1">
    <property type="nucleotide sequence ID" value="XM_006673132.1"/>
</dbReference>
<feature type="chain" id="PRO_5003446446" evidence="1">
    <location>
        <begin position="28"/>
        <end position="91"/>
    </location>
</feature>
<accession>G3JPD0</accession>
<keyword evidence="3" id="KW-1185">Reference proteome</keyword>
<gene>
    <name evidence="2" type="ORF">CCM_07992</name>
</gene>
<sequence length="91" mass="9811">MADLHFIMIPTLKATVLLLVAVTGAAALTSDDWPCTPGDFGCTDDKYEILTCDSQGDWAVSAVCGVRCCREDRDRHTAHCPAPPGRNGIYL</sequence>
<evidence type="ECO:0000256" key="1">
    <source>
        <dbReference type="SAM" id="SignalP"/>
    </source>
</evidence>
<dbReference type="EMBL" id="JH126404">
    <property type="protein sequence ID" value="EGX89740.1"/>
    <property type="molecule type" value="Genomic_DNA"/>
</dbReference>